<dbReference type="PANTHER" id="PTHR12484">
    <property type="entry name" value="B-LYMPHOCYTE ANTIGEN-RELATED"/>
    <property type="match status" value="1"/>
</dbReference>
<dbReference type="Pfam" id="PF25015">
    <property type="entry name" value="RBD_AKAP-17A"/>
    <property type="match status" value="1"/>
</dbReference>
<dbReference type="EMBL" id="LWCA01000462">
    <property type="protein sequence ID" value="OAF68350.1"/>
    <property type="molecule type" value="Genomic_DNA"/>
</dbReference>
<organism evidence="2 3">
    <name type="scientific">Intoshia linei</name>
    <dbReference type="NCBI Taxonomy" id="1819745"/>
    <lineage>
        <taxon>Eukaryota</taxon>
        <taxon>Metazoa</taxon>
        <taxon>Spiralia</taxon>
        <taxon>Lophotrochozoa</taxon>
        <taxon>Mesozoa</taxon>
        <taxon>Orthonectida</taxon>
        <taxon>Rhopaluridae</taxon>
        <taxon>Intoshia</taxon>
    </lineage>
</organism>
<name>A0A177B2I3_9BILA</name>
<dbReference type="Proteomes" id="UP000078046">
    <property type="component" value="Unassembled WGS sequence"/>
</dbReference>
<gene>
    <name evidence="2" type="ORF">A3Q56_03914</name>
</gene>
<dbReference type="InterPro" id="IPR056852">
    <property type="entry name" value="AK17A/B"/>
</dbReference>
<accession>A0A177B2I3</accession>
<reference evidence="2 3" key="1">
    <citation type="submission" date="2016-04" db="EMBL/GenBank/DDBJ databases">
        <title>The genome of Intoshia linei affirms orthonectids as highly simplified spiralians.</title>
        <authorList>
            <person name="Mikhailov K.V."/>
            <person name="Slusarev G.S."/>
            <person name="Nikitin M.A."/>
            <person name="Logacheva M.D."/>
            <person name="Penin A."/>
            <person name="Aleoshin V."/>
            <person name="Panchin Y.V."/>
        </authorList>
    </citation>
    <scope>NUCLEOTIDE SEQUENCE [LARGE SCALE GENOMIC DNA]</scope>
    <source>
        <strain evidence="2">Intl2013</strain>
        <tissue evidence="2">Whole animal</tissue>
    </source>
</reference>
<dbReference type="AlphaFoldDB" id="A0A177B2I3"/>
<sequence length="459" mass="53833">MNTFKLLDLVAKKNPEIILPTHKDELRALSKTYSLYLKPINVILITVKFPAFEQVSNKLDCLSISNWEIMESLKKMTGEHLKNLKVVESHREYIIIESEFENESSLQSIHKYLNNRKIKLKGLSKKSIITVAKKTENAKFDNSWIKVFGDPEKFDTLDFGKRADTVLIENLPIKWFTKHDFHATDRKLDVLPSMHITRKVFSKFGQIRNIEIPIINQNMLDIIVNRTKNVSDQLDTLNRVRVNFRPLSEIIPTNHLLLTFDVYIQYKKYNDFVNAIQSLSNCKVVYKSIREYTAPIHISFDKTHYLTDANIIKRKRELQKMIEFETDRYNTLCEQLNNKLLDHEQKNDSTEKSSSSDCDSDSSLIKPKKVKLSKEEKAAIKEESEKMLKIINTNEFQSETGQNSSLIDMEKYLRIKLLTKHKLNEKKKLQDDDFEQNRHKTLRKIKNKKVRISSHVSKK</sequence>
<dbReference type="OrthoDB" id="1918237at2759"/>
<feature type="region of interest" description="Disordered" evidence="1">
    <location>
        <begin position="344"/>
        <end position="363"/>
    </location>
</feature>
<dbReference type="PANTHER" id="PTHR12484:SF4">
    <property type="entry name" value="A-KINASE ANCHOR PROTEIN 17A"/>
    <property type="match status" value="1"/>
</dbReference>
<evidence type="ECO:0000256" key="1">
    <source>
        <dbReference type="SAM" id="MobiDB-lite"/>
    </source>
</evidence>
<keyword evidence="3" id="KW-1185">Reference proteome</keyword>
<evidence type="ECO:0008006" key="4">
    <source>
        <dbReference type="Google" id="ProtNLM"/>
    </source>
</evidence>
<evidence type="ECO:0000313" key="3">
    <source>
        <dbReference type="Proteomes" id="UP000078046"/>
    </source>
</evidence>
<feature type="compositionally biased region" description="Low complexity" evidence="1">
    <location>
        <begin position="352"/>
        <end position="363"/>
    </location>
</feature>
<protein>
    <recommendedName>
        <fullName evidence="4">A-kinase anchor protein 17A</fullName>
    </recommendedName>
</protein>
<proteinExistence type="predicted"/>
<evidence type="ECO:0000313" key="2">
    <source>
        <dbReference type="EMBL" id="OAF68350.1"/>
    </source>
</evidence>
<comment type="caution">
    <text evidence="2">The sequence shown here is derived from an EMBL/GenBank/DDBJ whole genome shotgun (WGS) entry which is preliminary data.</text>
</comment>